<evidence type="ECO:0000313" key="8">
    <source>
        <dbReference type="Proteomes" id="UP000837857"/>
    </source>
</evidence>
<accession>A0ABN8I9Q7</accession>
<feature type="signal peptide" evidence="5">
    <location>
        <begin position="1"/>
        <end position="16"/>
    </location>
</feature>
<dbReference type="CDD" id="cd00104">
    <property type="entry name" value="KAZAL_FS"/>
    <property type="match status" value="1"/>
</dbReference>
<dbReference type="Proteomes" id="UP000837857">
    <property type="component" value="Chromosome 17"/>
</dbReference>
<feature type="compositionally biased region" description="Polar residues" evidence="4">
    <location>
        <begin position="34"/>
        <end position="47"/>
    </location>
</feature>
<evidence type="ECO:0000256" key="1">
    <source>
        <dbReference type="ARBA" id="ARBA00004613"/>
    </source>
</evidence>
<reference evidence="7" key="1">
    <citation type="submission" date="2022-03" db="EMBL/GenBank/DDBJ databases">
        <authorList>
            <person name="Martin H S."/>
        </authorList>
    </citation>
    <scope>NUCLEOTIDE SEQUENCE</scope>
</reference>
<evidence type="ECO:0000256" key="2">
    <source>
        <dbReference type="ARBA" id="ARBA00022525"/>
    </source>
</evidence>
<dbReference type="InterPro" id="IPR002350">
    <property type="entry name" value="Kazal_dom"/>
</dbReference>
<dbReference type="SMART" id="SM00280">
    <property type="entry name" value="KAZAL"/>
    <property type="match status" value="1"/>
</dbReference>
<gene>
    <name evidence="7" type="ORF">IPOD504_LOCUS5563</name>
</gene>
<feature type="non-terminal residue" evidence="7">
    <location>
        <position position="105"/>
    </location>
</feature>
<evidence type="ECO:0000256" key="5">
    <source>
        <dbReference type="SAM" id="SignalP"/>
    </source>
</evidence>
<organism evidence="7 8">
    <name type="scientific">Iphiclides podalirius</name>
    <name type="common">scarce swallowtail</name>
    <dbReference type="NCBI Taxonomy" id="110791"/>
    <lineage>
        <taxon>Eukaryota</taxon>
        <taxon>Metazoa</taxon>
        <taxon>Ecdysozoa</taxon>
        <taxon>Arthropoda</taxon>
        <taxon>Hexapoda</taxon>
        <taxon>Insecta</taxon>
        <taxon>Pterygota</taxon>
        <taxon>Neoptera</taxon>
        <taxon>Endopterygota</taxon>
        <taxon>Lepidoptera</taxon>
        <taxon>Glossata</taxon>
        <taxon>Ditrysia</taxon>
        <taxon>Papilionoidea</taxon>
        <taxon>Papilionidae</taxon>
        <taxon>Papilioninae</taxon>
        <taxon>Iphiclides</taxon>
    </lineage>
</organism>
<dbReference type="InterPro" id="IPR039932">
    <property type="entry name" value="Spink4-like"/>
</dbReference>
<keyword evidence="5" id="KW-0732">Signal</keyword>
<dbReference type="PANTHER" id="PTHR21179">
    <property type="entry name" value="SERINE-TYPE ENDOPEPTIDASE INHIBITOR"/>
    <property type="match status" value="1"/>
</dbReference>
<evidence type="ECO:0000256" key="4">
    <source>
        <dbReference type="SAM" id="MobiDB-lite"/>
    </source>
</evidence>
<keyword evidence="2" id="KW-0964">Secreted</keyword>
<evidence type="ECO:0000256" key="3">
    <source>
        <dbReference type="ARBA" id="ARBA00023157"/>
    </source>
</evidence>
<proteinExistence type="predicted"/>
<feature type="region of interest" description="Disordered" evidence="4">
    <location>
        <begin position="25"/>
        <end position="47"/>
    </location>
</feature>
<comment type="subcellular location">
    <subcellularLocation>
        <location evidence="1">Secreted</location>
    </subcellularLocation>
</comment>
<dbReference type="PANTHER" id="PTHR21179:SF0">
    <property type="entry name" value="SERINE PROTEASE INHIBITOR KAZAL-TYPE 4"/>
    <property type="match status" value="1"/>
</dbReference>
<evidence type="ECO:0000259" key="6">
    <source>
        <dbReference type="PROSITE" id="PS51465"/>
    </source>
</evidence>
<dbReference type="InterPro" id="IPR036058">
    <property type="entry name" value="Kazal_dom_sf"/>
</dbReference>
<dbReference type="PROSITE" id="PS51465">
    <property type="entry name" value="KAZAL_2"/>
    <property type="match status" value="1"/>
</dbReference>
<dbReference type="Gene3D" id="3.30.60.30">
    <property type="match status" value="1"/>
</dbReference>
<evidence type="ECO:0000313" key="7">
    <source>
        <dbReference type="EMBL" id="CAH2046953.1"/>
    </source>
</evidence>
<dbReference type="SUPFAM" id="SSF100895">
    <property type="entry name" value="Kazal-type serine protease inhibitors"/>
    <property type="match status" value="1"/>
</dbReference>
<keyword evidence="8" id="KW-1185">Reference proteome</keyword>
<name>A0ABN8I9Q7_9NEOP</name>
<sequence length="105" mass="11018">MYKLFAFLVVASLASANAGLRFRRQSNDGADQAQPVSPGSTTAAAPSTISEADLQQCIRDCPVTAEYNPVCGTNRVTYPNPGRLLCAQACGVSVNLLRTSPCPAN</sequence>
<dbReference type="Pfam" id="PF07648">
    <property type="entry name" value="Kazal_2"/>
    <property type="match status" value="1"/>
</dbReference>
<feature type="domain" description="Kazal-like" evidence="6">
    <location>
        <begin position="51"/>
        <end position="104"/>
    </location>
</feature>
<feature type="chain" id="PRO_5045710910" description="Kazal-like domain-containing protein" evidence="5">
    <location>
        <begin position="17"/>
        <end position="105"/>
    </location>
</feature>
<keyword evidence="3" id="KW-1015">Disulfide bond</keyword>
<dbReference type="EMBL" id="OW152829">
    <property type="protein sequence ID" value="CAH2046953.1"/>
    <property type="molecule type" value="Genomic_DNA"/>
</dbReference>
<protein>
    <recommendedName>
        <fullName evidence="6">Kazal-like domain-containing protein</fullName>
    </recommendedName>
</protein>